<keyword evidence="1" id="KW-0472">Membrane</keyword>
<protein>
    <submittedName>
        <fullName evidence="2">Uncharacterized protein</fullName>
    </submittedName>
</protein>
<evidence type="ECO:0000256" key="1">
    <source>
        <dbReference type="SAM" id="Phobius"/>
    </source>
</evidence>
<dbReference type="VEuPathDB" id="FungiDB:ASPBRDRAFT_398512"/>
<keyword evidence="1" id="KW-1133">Transmembrane helix</keyword>
<evidence type="ECO:0000313" key="3">
    <source>
        <dbReference type="Proteomes" id="UP000184499"/>
    </source>
</evidence>
<keyword evidence="3" id="KW-1185">Reference proteome</keyword>
<keyword evidence="1" id="KW-0812">Transmembrane</keyword>
<reference evidence="3" key="1">
    <citation type="journal article" date="2017" name="Genome Biol.">
        <title>Comparative genomics reveals high biological diversity and specific adaptations in the industrially and medically important fungal genus Aspergillus.</title>
        <authorList>
            <person name="de Vries R.P."/>
            <person name="Riley R."/>
            <person name="Wiebenga A."/>
            <person name="Aguilar-Osorio G."/>
            <person name="Amillis S."/>
            <person name="Uchima C.A."/>
            <person name="Anderluh G."/>
            <person name="Asadollahi M."/>
            <person name="Askin M."/>
            <person name="Barry K."/>
            <person name="Battaglia E."/>
            <person name="Bayram O."/>
            <person name="Benocci T."/>
            <person name="Braus-Stromeyer S.A."/>
            <person name="Caldana C."/>
            <person name="Canovas D."/>
            <person name="Cerqueira G.C."/>
            <person name="Chen F."/>
            <person name="Chen W."/>
            <person name="Choi C."/>
            <person name="Clum A."/>
            <person name="Dos Santos R.A."/>
            <person name="Damasio A.R."/>
            <person name="Diallinas G."/>
            <person name="Emri T."/>
            <person name="Fekete E."/>
            <person name="Flipphi M."/>
            <person name="Freyberg S."/>
            <person name="Gallo A."/>
            <person name="Gournas C."/>
            <person name="Habgood R."/>
            <person name="Hainaut M."/>
            <person name="Harispe M.L."/>
            <person name="Henrissat B."/>
            <person name="Hilden K.S."/>
            <person name="Hope R."/>
            <person name="Hossain A."/>
            <person name="Karabika E."/>
            <person name="Karaffa L."/>
            <person name="Karanyi Z."/>
            <person name="Krasevec N."/>
            <person name="Kuo A."/>
            <person name="Kusch H."/>
            <person name="LaButti K."/>
            <person name="Lagendijk E.L."/>
            <person name="Lapidus A."/>
            <person name="Levasseur A."/>
            <person name="Lindquist E."/>
            <person name="Lipzen A."/>
            <person name="Logrieco A.F."/>
            <person name="MacCabe A."/>
            <person name="Maekelae M.R."/>
            <person name="Malavazi I."/>
            <person name="Melin P."/>
            <person name="Meyer V."/>
            <person name="Mielnichuk N."/>
            <person name="Miskei M."/>
            <person name="Molnar A.P."/>
            <person name="Mule G."/>
            <person name="Ngan C.Y."/>
            <person name="Orejas M."/>
            <person name="Orosz E."/>
            <person name="Ouedraogo J.P."/>
            <person name="Overkamp K.M."/>
            <person name="Park H.-S."/>
            <person name="Perrone G."/>
            <person name="Piumi F."/>
            <person name="Punt P.J."/>
            <person name="Ram A.F."/>
            <person name="Ramon A."/>
            <person name="Rauscher S."/>
            <person name="Record E."/>
            <person name="Riano-Pachon D.M."/>
            <person name="Robert V."/>
            <person name="Roehrig J."/>
            <person name="Ruller R."/>
            <person name="Salamov A."/>
            <person name="Salih N.S."/>
            <person name="Samson R.A."/>
            <person name="Sandor E."/>
            <person name="Sanguinetti M."/>
            <person name="Schuetze T."/>
            <person name="Sepcic K."/>
            <person name="Shelest E."/>
            <person name="Sherlock G."/>
            <person name="Sophianopoulou V."/>
            <person name="Squina F.M."/>
            <person name="Sun H."/>
            <person name="Susca A."/>
            <person name="Todd R.B."/>
            <person name="Tsang A."/>
            <person name="Unkles S.E."/>
            <person name="van de Wiele N."/>
            <person name="van Rossen-Uffink D."/>
            <person name="Oliveira J.V."/>
            <person name="Vesth T.C."/>
            <person name="Visser J."/>
            <person name="Yu J.-H."/>
            <person name="Zhou M."/>
            <person name="Andersen M.R."/>
            <person name="Archer D.B."/>
            <person name="Baker S.E."/>
            <person name="Benoit I."/>
            <person name="Brakhage A.A."/>
            <person name="Braus G.H."/>
            <person name="Fischer R."/>
            <person name="Frisvad J.C."/>
            <person name="Goldman G.H."/>
            <person name="Houbraken J."/>
            <person name="Oakley B."/>
            <person name="Pocsi I."/>
            <person name="Scazzocchio C."/>
            <person name="Seiboth B."/>
            <person name="vanKuyk P.A."/>
            <person name="Wortman J."/>
            <person name="Dyer P.S."/>
            <person name="Grigoriev I.V."/>
        </authorList>
    </citation>
    <scope>NUCLEOTIDE SEQUENCE [LARGE SCALE GENOMIC DNA]</scope>
    <source>
        <strain evidence="3">CBS 101740 / IMI 381727 / IBT 21946</strain>
    </source>
</reference>
<evidence type="ECO:0000313" key="2">
    <source>
        <dbReference type="EMBL" id="OJJ76195.1"/>
    </source>
</evidence>
<dbReference type="GeneID" id="93576717"/>
<dbReference type="AlphaFoldDB" id="A0A1L9UWX0"/>
<gene>
    <name evidence="2" type="ORF">ASPBRDRAFT_398512</name>
</gene>
<organism evidence="2 3">
    <name type="scientific">Aspergillus brasiliensis (strain CBS 101740 / IMI 381727 / IBT 21946)</name>
    <dbReference type="NCBI Taxonomy" id="767769"/>
    <lineage>
        <taxon>Eukaryota</taxon>
        <taxon>Fungi</taxon>
        <taxon>Dikarya</taxon>
        <taxon>Ascomycota</taxon>
        <taxon>Pezizomycotina</taxon>
        <taxon>Eurotiomycetes</taxon>
        <taxon>Eurotiomycetidae</taxon>
        <taxon>Eurotiales</taxon>
        <taxon>Aspergillaceae</taxon>
        <taxon>Aspergillus</taxon>
        <taxon>Aspergillus subgen. Circumdati</taxon>
    </lineage>
</organism>
<dbReference type="RefSeq" id="XP_067483442.1">
    <property type="nucleotide sequence ID" value="XM_067624229.1"/>
</dbReference>
<proteinExistence type="predicted"/>
<sequence length="74" mass="8240">MGPAAGCSLIDQLLVSDPIGMPHPLNGRKSMMLNSRQKFLSLFLPPSPRLRRPVFYSFALLPSLILTVLTLLQY</sequence>
<feature type="transmembrane region" description="Helical" evidence="1">
    <location>
        <begin position="54"/>
        <end position="72"/>
    </location>
</feature>
<dbReference type="EMBL" id="KV878680">
    <property type="protein sequence ID" value="OJJ76195.1"/>
    <property type="molecule type" value="Genomic_DNA"/>
</dbReference>
<name>A0A1L9UWX0_ASPBC</name>
<dbReference type="Proteomes" id="UP000184499">
    <property type="component" value="Unassembled WGS sequence"/>
</dbReference>
<accession>A0A1L9UWX0</accession>